<dbReference type="AlphaFoldDB" id="A0A9D0ZLY4"/>
<protein>
    <submittedName>
        <fullName evidence="2">Uncharacterized protein</fullName>
    </submittedName>
</protein>
<evidence type="ECO:0000313" key="3">
    <source>
        <dbReference type="Proteomes" id="UP000824260"/>
    </source>
</evidence>
<gene>
    <name evidence="2" type="ORF">IAA52_02005</name>
</gene>
<name>A0A9D0ZLY4_9FIRM</name>
<evidence type="ECO:0000313" key="2">
    <source>
        <dbReference type="EMBL" id="HIQ81856.1"/>
    </source>
</evidence>
<sequence length="83" mass="9709">MNYYRQIAENKLHNIEMRHQAGEETEITKAWDALDKAVAELMLKRAEQEEAKEQTKIDITAEEEACKIAKKRIKDMFKGTILE</sequence>
<organism evidence="2 3">
    <name type="scientific">Candidatus Pullichristensenella stercorigallinarum</name>
    <dbReference type="NCBI Taxonomy" id="2840909"/>
    <lineage>
        <taxon>Bacteria</taxon>
        <taxon>Bacillati</taxon>
        <taxon>Bacillota</taxon>
        <taxon>Clostridia</taxon>
        <taxon>Candidatus Pullichristensenella</taxon>
    </lineage>
</organism>
<feature type="coiled-coil region" evidence="1">
    <location>
        <begin position="34"/>
        <end position="65"/>
    </location>
</feature>
<proteinExistence type="predicted"/>
<accession>A0A9D0ZLY4</accession>
<dbReference type="EMBL" id="DVFZ01000020">
    <property type="protein sequence ID" value="HIQ81856.1"/>
    <property type="molecule type" value="Genomic_DNA"/>
</dbReference>
<keyword evidence="1" id="KW-0175">Coiled coil</keyword>
<comment type="caution">
    <text evidence="2">The sequence shown here is derived from an EMBL/GenBank/DDBJ whole genome shotgun (WGS) entry which is preliminary data.</text>
</comment>
<reference evidence="2" key="2">
    <citation type="journal article" date="2021" name="PeerJ">
        <title>Extensive microbial diversity within the chicken gut microbiome revealed by metagenomics and culture.</title>
        <authorList>
            <person name="Gilroy R."/>
            <person name="Ravi A."/>
            <person name="Getino M."/>
            <person name="Pursley I."/>
            <person name="Horton D.L."/>
            <person name="Alikhan N.F."/>
            <person name="Baker D."/>
            <person name="Gharbi K."/>
            <person name="Hall N."/>
            <person name="Watson M."/>
            <person name="Adriaenssens E.M."/>
            <person name="Foster-Nyarko E."/>
            <person name="Jarju S."/>
            <person name="Secka A."/>
            <person name="Antonio M."/>
            <person name="Oren A."/>
            <person name="Chaudhuri R.R."/>
            <person name="La Ragione R."/>
            <person name="Hildebrand F."/>
            <person name="Pallen M.J."/>
        </authorList>
    </citation>
    <scope>NUCLEOTIDE SEQUENCE</scope>
    <source>
        <strain evidence="2">ChiSjej6B24-2974</strain>
    </source>
</reference>
<evidence type="ECO:0000256" key="1">
    <source>
        <dbReference type="SAM" id="Coils"/>
    </source>
</evidence>
<reference evidence="2" key="1">
    <citation type="submission" date="2020-10" db="EMBL/GenBank/DDBJ databases">
        <authorList>
            <person name="Gilroy R."/>
        </authorList>
    </citation>
    <scope>NUCLEOTIDE SEQUENCE</scope>
    <source>
        <strain evidence="2">ChiSjej6B24-2974</strain>
    </source>
</reference>
<dbReference type="Proteomes" id="UP000824260">
    <property type="component" value="Unassembled WGS sequence"/>
</dbReference>